<dbReference type="InterPro" id="IPR011990">
    <property type="entry name" value="TPR-like_helical_dom_sf"/>
</dbReference>
<dbReference type="OrthoDB" id="9777890at2"/>
<gene>
    <name evidence="3" type="ORF">K239x_12620</name>
</gene>
<dbReference type="PROSITE" id="PS50005">
    <property type="entry name" value="TPR"/>
    <property type="match status" value="3"/>
</dbReference>
<name>A0A517NQB2_9BACT</name>
<evidence type="ECO:0000313" key="4">
    <source>
        <dbReference type="Proteomes" id="UP000319817"/>
    </source>
</evidence>
<dbReference type="Pfam" id="PF13432">
    <property type="entry name" value="TPR_16"/>
    <property type="match status" value="1"/>
</dbReference>
<dbReference type="PANTHER" id="PTHR12788:SF10">
    <property type="entry name" value="PROTEIN-TYROSINE SULFOTRANSFERASE"/>
    <property type="match status" value="1"/>
</dbReference>
<keyword evidence="1" id="KW-0808">Transferase</keyword>
<dbReference type="Proteomes" id="UP000319817">
    <property type="component" value="Chromosome"/>
</dbReference>
<dbReference type="AlphaFoldDB" id="A0A517NQB2"/>
<dbReference type="Pfam" id="PF13181">
    <property type="entry name" value="TPR_8"/>
    <property type="match status" value="1"/>
</dbReference>
<evidence type="ECO:0000313" key="3">
    <source>
        <dbReference type="EMBL" id="QDT09316.1"/>
    </source>
</evidence>
<dbReference type="PANTHER" id="PTHR12788">
    <property type="entry name" value="PROTEIN-TYROSINE SULFOTRANSFERASE 2"/>
    <property type="match status" value="1"/>
</dbReference>
<organism evidence="3 4">
    <name type="scientific">Stieleria marina</name>
    <dbReference type="NCBI Taxonomy" id="1930275"/>
    <lineage>
        <taxon>Bacteria</taxon>
        <taxon>Pseudomonadati</taxon>
        <taxon>Planctomycetota</taxon>
        <taxon>Planctomycetia</taxon>
        <taxon>Pirellulales</taxon>
        <taxon>Pirellulaceae</taxon>
        <taxon>Stieleria</taxon>
    </lineage>
</organism>
<sequence length="653" mass="74403">MQTSLRMEPRKLERLFAKLCDQSRSSSSQSHQSIVQQSKQRLGGKRFDAIAVNVVAANDLIRNRPEKSLQRLEQSSNDWIQNSDSSQIAGFACVLTKQFQQAHEHLSRCVKLDPHRPDCWTLLGKLSEQSGQESWAIEYYERAIVLDESSFDSAIALSQIYAKKNDLRSAIHTLRVCLLRDSRSAKLNIALARLLLRRAAILKRKRKHIQSVRLSHEALDCYCTANARAPHTRSLIAQGVLQQKLNQFHAAKESFTQALQREPQSASALTMLAISNVDCGDLSTAISLFRAALQIDPQRALTHFRYSRAQKFSEGTESRTYIASLRALLDQPDVKRSARVLLNFALAKVLEDTGSYDEAWHHYDQANRLKSALATSKSASPSVKAETASSRTSNKINAFTPASFHAFSSVGNSSDTPIFIVGMPRSGTTLTEQILSSHPSVSGAGELHLMDHVYHDMMQSRSVDTLREMTSECFRKAAEFYLQQIQPYRHGLQHITDKMPTNFMHLGLIATLFPNAKIIHCSRNPMDIFVSSYCQNLNAPFCDLEQLVDYYHNYRRLMHHWQSVLPTKIHTVQYESLTADPTRHSRDLIQHCGLEWAPECLDFHKNDRAVHTPSKWQVRQPMYRSSVEKWRRYEQQLQPIAEKVQAIRDEFDQ</sequence>
<protein>
    <submittedName>
        <fullName evidence="3">Tetratricopeptide repeat protein</fullName>
    </submittedName>
</protein>
<dbReference type="Gene3D" id="1.25.40.10">
    <property type="entry name" value="Tetratricopeptide repeat domain"/>
    <property type="match status" value="2"/>
</dbReference>
<keyword evidence="4" id="KW-1185">Reference proteome</keyword>
<proteinExistence type="predicted"/>
<dbReference type="SUPFAM" id="SSF52540">
    <property type="entry name" value="P-loop containing nucleoside triphosphate hydrolases"/>
    <property type="match status" value="1"/>
</dbReference>
<dbReference type="InterPro" id="IPR019734">
    <property type="entry name" value="TPR_rpt"/>
</dbReference>
<dbReference type="RefSeq" id="WP_145416895.1">
    <property type="nucleotide sequence ID" value="NZ_CP036526.1"/>
</dbReference>
<dbReference type="EMBL" id="CP036526">
    <property type="protein sequence ID" value="QDT09316.1"/>
    <property type="molecule type" value="Genomic_DNA"/>
</dbReference>
<dbReference type="InterPro" id="IPR026634">
    <property type="entry name" value="TPST-like"/>
</dbReference>
<dbReference type="InterPro" id="IPR027417">
    <property type="entry name" value="P-loop_NTPase"/>
</dbReference>
<dbReference type="SUPFAM" id="SSF48452">
    <property type="entry name" value="TPR-like"/>
    <property type="match status" value="1"/>
</dbReference>
<dbReference type="GO" id="GO:0008476">
    <property type="term" value="F:protein-tyrosine sulfotransferase activity"/>
    <property type="evidence" value="ECO:0007669"/>
    <property type="project" value="InterPro"/>
</dbReference>
<dbReference type="Gene3D" id="3.40.50.300">
    <property type="entry name" value="P-loop containing nucleotide triphosphate hydrolases"/>
    <property type="match status" value="1"/>
</dbReference>
<feature type="repeat" description="TPR" evidence="2">
    <location>
        <begin position="266"/>
        <end position="299"/>
    </location>
</feature>
<feature type="repeat" description="TPR" evidence="2">
    <location>
        <begin position="117"/>
        <end position="150"/>
    </location>
</feature>
<feature type="repeat" description="TPR" evidence="2">
    <location>
        <begin position="232"/>
        <end position="265"/>
    </location>
</feature>
<evidence type="ECO:0000256" key="1">
    <source>
        <dbReference type="ARBA" id="ARBA00022679"/>
    </source>
</evidence>
<keyword evidence="2" id="KW-0802">TPR repeat</keyword>
<reference evidence="3 4" key="1">
    <citation type="submission" date="2019-02" db="EMBL/GenBank/DDBJ databases">
        <title>Deep-cultivation of Planctomycetes and their phenomic and genomic characterization uncovers novel biology.</title>
        <authorList>
            <person name="Wiegand S."/>
            <person name="Jogler M."/>
            <person name="Boedeker C."/>
            <person name="Pinto D."/>
            <person name="Vollmers J."/>
            <person name="Rivas-Marin E."/>
            <person name="Kohn T."/>
            <person name="Peeters S.H."/>
            <person name="Heuer A."/>
            <person name="Rast P."/>
            <person name="Oberbeckmann S."/>
            <person name="Bunk B."/>
            <person name="Jeske O."/>
            <person name="Meyerdierks A."/>
            <person name="Storesund J.E."/>
            <person name="Kallscheuer N."/>
            <person name="Luecker S."/>
            <person name="Lage O.M."/>
            <person name="Pohl T."/>
            <person name="Merkel B.J."/>
            <person name="Hornburger P."/>
            <person name="Mueller R.-W."/>
            <person name="Bruemmer F."/>
            <person name="Labrenz M."/>
            <person name="Spormann A.M."/>
            <person name="Op den Camp H."/>
            <person name="Overmann J."/>
            <person name="Amann R."/>
            <person name="Jetten M.S.M."/>
            <person name="Mascher T."/>
            <person name="Medema M.H."/>
            <person name="Devos D.P."/>
            <person name="Kaster A.-K."/>
            <person name="Ovreas L."/>
            <person name="Rohde M."/>
            <person name="Galperin M.Y."/>
            <person name="Jogler C."/>
        </authorList>
    </citation>
    <scope>NUCLEOTIDE SEQUENCE [LARGE SCALE GENOMIC DNA]</scope>
    <source>
        <strain evidence="3 4">K23_9</strain>
    </source>
</reference>
<dbReference type="SMART" id="SM00028">
    <property type="entry name" value="TPR"/>
    <property type="match status" value="5"/>
</dbReference>
<dbReference type="Pfam" id="PF13469">
    <property type="entry name" value="Sulfotransfer_3"/>
    <property type="match status" value="1"/>
</dbReference>
<accession>A0A517NQB2</accession>
<evidence type="ECO:0000256" key="2">
    <source>
        <dbReference type="PROSITE-ProRule" id="PRU00339"/>
    </source>
</evidence>